<dbReference type="PANTHER" id="PTHR36689:SF1">
    <property type="entry name" value="POU CLASS 2 HOMEOBOX ASSOCIATING FACTOR 3"/>
    <property type="match status" value="1"/>
</dbReference>
<proteinExistence type="predicted"/>
<dbReference type="PANTHER" id="PTHR36689">
    <property type="entry name" value="COLORECTAL CANCER-ASSOCIATED PROTEIN 2"/>
    <property type="match status" value="1"/>
</dbReference>
<evidence type="ECO:0000313" key="1">
    <source>
        <dbReference type="EMBL" id="NXG17262.1"/>
    </source>
</evidence>
<reference evidence="1 2" key="1">
    <citation type="submission" date="2019-09" db="EMBL/GenBank/DDBJ databases">
        <title>Bird 10,000 Genomes (B10K) Project - Family phase.</title>
        <authorList>
            <person name="Zhang G."/>
        </authorList>
    </citation>
    <scope>NUCLEOTIDE SEQUENCE [LARGE SCALE GENOMIC DNA]</scope>
    <source>
        <strain evidence="1">B10K-DU-001-02</strain>
        <tissue evidence="1">Muscle</tissue>
    </source>
</reference>
<protein>
    <submittedName>
        <fullName evidence="1">COLC2 protein</fullName>
    </submittedName>
</protein>
<name>A0A7K8ZND8_9PASS</name>
<feature type="non-terminal residue" evidence="1">
    <location>
        <position position="141"/>
    </location>
</feature>
<dbReference type="InterPro" id="IPR043265">
    <property type="entry name" value="OCAT2"/>
</dbReference>
<comment type="caution">
    <text evidence="1">The sequence shown here is derived from an EMBL/GenBank/DDBJ whole genome shotgun (WGS) entry which is preliminary data.</text>
</comment>
<sequence length="141" mass="15003">DPAWGAFQPSSHHPSDTFQPVPLCFNQGLAASSPSPADVSGPLPSSCSAPQLSPVPALTHSPAPVLDPRTCSWRGEEWPCPTPCPCPSPASCCVACGCQHGDPRLPQCVPCPSTDCMDCLPTLPVPEDFFRRDRGWDICYT</sequence>
<feature type="non-terminal residue" evidence="1">
    <location>
        <position position="1"/>
    </location>
</feature>
<dbReference type="Proteomes" id="UP000591535">
    <property type="component" value="Unassembled WGS sequence"/>
</dbReference>
<evidence type="ECO:0000313" key="2">
    <source>
        <dbReference type="Proteomes" id="UP000591535"/>
    </source>
</evidence>
<organism evidence="1 2">
    <name type="scientific">Grallaria varia</name>
    <name type="common">variegated antpitta</name>
    <dbReference type="NCBI Taxonomy" id="117165"/>
    <lineage>
        <taxon>Eukaryota</taxon>
        <taxon>Metazoa</taxon>
        <taxon>Chordata</taxon>
        <taxon>Craniata</taxon>
        <taxon>Vertebrata</taxon>
        <taxon>Euteleostomi</taxon>
        <taxon>Archelosauria</taxon>
        <taxon>Archosauria</taxon>
        <taxon>Dinosauria</taxon>
        <taxon>Saurischia</taxon>
        <taxon>Theropoda</taxon>
        <taxon>Coelurosauria</taxon>
        <taxon>Aves</taxon>
        <taxon>Neognathae</taxon>
        <taxon>Neoaves</taxon>
        <taxon>Telluraves</taxon>
        <taxon>Australaves</taxon>
        <taxon>Passeriformes</taxon>
        <taxon>Formicariidae</taxon>
        <taxon>Grallaria</taxon>
    </lineage>
</organism>
<accession>A0A7K8ZND8</accession>
<gene>
    <name evidence="1" type="primary">Colca2</name>
    <name evidence="1" type="ORF">GRAVAR_R09251</name>
</gene>
<dbReference type="AlphaFoldDB" id="A0A7K8ZND8"/>
<keyword evidence="2" id="KW-1185">Reference proteome</keyword>
<dbReference type="EMBL" id="VWZG01004224">
    <property type="protein sequence ID" value="NXG17262.1"/>
    <property type="molecule type" value="Genomic_DNA"/>
</dbReference>